<evidence type="ECO:0000256" key="1">
    <source>
        <dbReference type="ARBA" id="ARBA00004370"/>
    </source>
</evidence>
<dbReference type="AlphaFoldDB" id="A0A917IBC6"/>
<gene>
    <name evidence="8" type="ORF">GCM10010921_03160</name>
</gene>
<accession>A0A917IBC6</accession>
<dbReference type="GO" id="GO:0005886">
    <property type="term" value="C:plasma membrane"/>
    <property type="evidence" value="ECO:0007669"/>
    <property type="project" value="UniProtKB-SubCell"/>
</dbReference>
<evidence type="ECO:0000256" key="6">
    <source>
        <dbReference type="RuleBase" id="RU363076"/>
    </source>
</evidence>
<dbReference type="CDD" id="cd06662">
    <property type="entry name" value="SURF1"/>
    <property type="match status" value="1"/>
</dbReference>
<evidence type="ECO:0000313" key="8">
    <source>
        <dbReference type="EMBL" id="GGH35029.1"/>
    </source>
</evidence>
<keyword evidence="3 6" id="KW-0812">Transmembrane</keyword>
<evidence type="ECO:0000256" key="7">
    <source>
        <dbReference type="SAM" id="MobiDB-lite"/>
    </source>
</evidence>
<evidence type="ECO:0000256" key="5">
    <source>
        <dbReference type="ARBA" id="ARBA00023136"/>
    </source>
</evidence>
<dbReference type="PROSITE" id="PS50895">
    <property type="entry name" value="SURF1"/>
    <property type="match status" value="1"/>
</dbReference>
<organism evidence="8 9">
    <name type="scientific">Microbacterium album</name>
    <dbReference type="NCBI Taxonomy" id="2053191"/>
    <lineage>
        <taxon>Bacteria</taxon>
        <taxon>Bacillati</taxon>
        <taxon>Actinomycetota</taxon>
        <taxon>Actinomycetes</taxon>
        <taxon>Micrococcales</taxon>
        <taxon>Microbacteriaceae</taxon>
        <taxon>Microbacterium</taxon>
    </lineage>
</organism>
<comment type="subcellular location">
    <subcellularLocation>
        <location evidence="6">Cell membrane</location>
        <topology evidence="6">Multi-pass membrane protein</topology>
    </subcellularLocation>
    <subcellularLocation>
        <location evidence="1">Membrane</location>
    </subcellularLocation>
</comment>
<dbReference type="PANTHER" id="PTHR23427:SF2">
    <property type="entry name" value="SURFEIT LOCUS PROTEIN 1"/>
    <property type="match status" value="1"/>
</dbReference>
<keyword evidence="4 6" id="KW-1133">Transmembrane helix</keyword>
<dbReference type="InterPro" id="IPR002994">
    <property type="entry name" value="Surf1/Shy1"/>
</dbReference>
<evidence type="ECO:0000256" key="4">
    <source>
        <dbReference type="ARBA" id="ARBA00022989"/>
    </source>
</evidence>
<dbReference type="InterPro" id="IPR045214">
    <property type="entry name" value="Surf1/Surf4"/>
</dbReference>
<feature type="region of interest" description="Disordered" evidence="7">
    <location>
        <begin position="144"/>
        <end position="163"/>
    </location>
</feature>
<keyword evidence="6" id="KW-1003">Cell membrane</keyword>
<comment type="similarity">
    <text evidence="2 6">Belongs to the SURF1 family.</text>
</comment>
<feature type="compositionally biased region" description="Acidic residues" evidence="7">
    <location>
        <begin position="266"/>
        <end position="277"/>
    </location>
</feature>
<dbReference type="Pfam" id="PF02104">
    <property type="entry name" value="SURF1"/>
    <property type="match status" value="1"/>
</dbReference>
<evidence type="ECO:0000256" key="3">
    <source>
        <dbReference type="ARBA" id="ARBA00022692"/>
    </source>
</evidence>
<reference evidence="8" key="1">
    <citation type="journal article" date="2014" name="Int. J. Syst. Evol. Microbiol.">
        <title>Complete genome sequence of Corynebacterium casei LMG S-19264T (=DSM 44701T), isolated from a smear-ripened cheese.</title>
        <authorList>
            <consortium name="US DOE Joint Genome Institute (JGI-PGF)"/>
            <person name="Walter F."/>
            <person name="Albersmeier A."/>
            <person name="Kalinowski J."/>
            <person name="Ruckert C."/>
        </authorList>
    </citation>
    <scope>NUCLEOTIDE SEQUENCE</scope>
    <source>
        <strain evidence="8">CGMCC 1.15794</strain>
    </source>
</reference>
<dbReference type="EMBL" id="BMJY01000001">
    <property type="protein sequence ID" value="GGH35029.1"/>
    <property type="molecule type" value="Genomic_DNA"/>
</dbReference>
<protein>
    <recommendedName>
        <fullName evidence="6">SURF1-like protein</fullName>
    </recommendedName>
</protein>
<comment type="caution">
    <text evidence="8">The sequence shown here is derived from an EMBL/GenBank/DDBJ whole genome shotgun (WGS) entry which is preliminary data.</text>
</comment>
<keyword evidence="9" id="KW-1185">Reference proteome</keyword>
<feature type="transmembrane region" description="Helical" evidence="6">
    <location>
        <begin position="215"/>
        <end position="234"/>
    </location>
</feature>
<feature type="transmembrane region" description="Helical" evidence="6">
    <location>
        <begin position="12"/>
        <end position="31"/>
    </location>
</feature>
<proteinExistence type="inferred from homology"/>
<dbReference type="PANTHER" id="PTHR23427">
    <property type="entry name" value="SURFEIT LOCUS PROTEIN"/>
    <property type="match status" value="1"/>
</dbReference>
<keyword evidence="5 6" id="KW-0472">Membrane</keyword>
<evidence type="ECO:0000256" key="2">
    <source>
        <dbReference type="ARBA" id="ARBA00007165"/>
    </source>
</evidence>
<dbReference type="Proteomes" id="UP000657592">
    <property type="component" value="Unassembled WGS sequence"/>
</dbReference>
<name>A0A917IBC6_9MICO</name>
<feature type="region of interest" description="Disordered" evidence="7">
    <location>
        <begin position="241"/>
        <end position="277"/>
    </location>
</feature>
<sequence length="277" mass="30146">MNRSPAVRWTGYALVALAFAIVCAFLSHWQFARNESRAEMLALVAENYDAPAVPIETILDAEPGGYEPGDEWRPVVLQGRYLDDEQLLVRNRAHGGTSAFEVLVPFELADGRIVAVDRGWVPPGEDAVPETVPAAPEGQVTVTGRLRPGEPLPSSGRGAPEGQLPTIHLPSLAERTGATTVTAAYVLMASEDPAPAERPAALAPPTEDPGPHLSYAIQWILFAIMGFVFIAYMIRTEIRARRESPNDEDDDALPPPPARRRRDRDADEEDALIDAAR</sequence>
<reference evidence="8" key="2">
    <citation type="submission" date="2020-09" db="EMBL/GenBank/DDBJ databases">
        <authorList>
            <person name="Sun Q."/>
            <person name="Zhou Y."/>
        </authorList>
    </citation>
    <scope>NUCLEOTIDE SEQUENCE</scope>
    <source>
        <strain evidence="8">CGMCC 1.15794</strain>
    </source>
</reference>
<evidence type="ECO:0000313" key="9">
    <source>
        <dbReference type="Proteomes" id="UP000657592"/>
    </source>
</evidence>
<dbReference type="RefSeq" id="WP_188754485.1">
    <property type="nucleotide sequence ID" value="NZ_BMJY01000001.1"/>
</dbReference>